<comment type="caution">
    <text evidence="8">The sequence shown here is derived from an EMBL/GenBank/DDBJ whole genome shotgun (WGS) entry which is preliminary data.</text>
</comment>
<dbReference type="InterPro" id="IPR019050">
    <property type="entry name" value="FDF_dom"/>
</dbReference>
<evidence type="ECO:0000256" key="1">
    <source>
        <dbReference type="ARBA" id="ARBA00004201"/>
    </source>
</evidence>
<evidence type="ECO:0000256" key="2">
    <source>
        <dbReference type="ARBA" id="ARBA00006610"/>
    </source>
</evidence>
<dbReference type="PANTHER" id="PTHR13612">
    <property type="entry name" value="ENHANCER OF MRNA-DECAPPING PROTEIN 3"/>
    <property type="match status" value="1"/>
</dbReference>
<dbReference type="PROSITE" id="PS51385">
    <property type="entry name" value="YJEF_N"/>
    <property type="match status" value="1"/>
</dbReference>
<protein>
    <recommendedName>
        <fullName evidence="3">Enhancer of mRNA-decapping protein 3</fullName>
    </recommendedName>
</protein>
<dbReference type="PROSITE" id="PS51512">
    <property type="entry name" value="DFDF"/>
    <property type="match status" value="1"/>
</dbReference>
<dbReference type="Proteomes" id="UP001310890">
    <property type="component" value="Unassembled WGS sequence"/>
</dbReference>
<comment type="subcellular location">
    <subcellularLocation>
        <location evidence="1">Cytoplasm</location>
        <location evidence="1">P-body</location>
    </subcellularLocation>
</comment>
<evidence type="ECO:0000256" key="3">
    <source>
        <dbReference type="ARBA" id="ARBA00015797"/>
    </source>
</evidence>
<dbReference type="EMBL" id="JAVRRL010000001">
    <property type="protein sequence ID" value="KAK5119077.1"/>
    <property type="molecule type" value="Genomic_DNA"/>
</dbReference>
<feature type="compositionally biased region" description="Basic residues" evidence="5">
    <location>
        <begin position="296"/>
        <end position="305"/>
    </location>
</feature>
<sequence>MADFTGTTVQITLKQSNTILHGTVRGIVAGQTLTLDNAYIPASGAVLGRREVESTEIADLQVLTGLPRAPTVPAAPAGRPPTTTRNPPSFAYPLPQQQQQRPTFANPPLVLQRPQPAQPAAFADPAILSYGKSPAPARVAQSQPVEVPATPVKSTFTRAADTLPVVGNGSPFVAEPDSVRLEQGRKTSRIQSKSERTSSPLNVARDSRAASGLGIHNGNAGEGMGQAENGARKKNTRRGQKKKLSPPTSSDPPIMNIEVSRNGNDMEADVKRGKGWRQTPLLQPSPTVGGLAPPAHGKKQTRRERKQQAEARNGWATEDATDVQDMGDFDFEASNKLFDKQTVFNELRQGDTTADEDRLVSHNKTRPGTYGGKNLHPTENVLSPPLAATKYASNEAESTSDADTEANIASGRSSSRHSASRSLLAKKVSSRQSSAQADIKHHPLATSVTSERGGTARSVTSLASRSKPNAVRAGTSPMMPDRTHSPQSMMSFGNSKVSMATSSAPVEVHFVIQHTGAVCPVLHPEALDTLELETVSRYGLSREAITETAARAVAETAMNIFDPSPQSRRGSRTTLTARGTASMTSSLVLERIPILNPTQSPPPVIVILAGNNSLGARAIAAARHLVSRGNKLIVAEASHAARPEHPDMTAQRSIAKRLHKAGKDIKLGNWTKASNYIRSLPGPPAVIIDALLAGTTYEALCHEASPEVQQEARAIIDWANRSRAPVLSLGCPSGVSGLDGTATLVEGEPLTVRPDRVLSFAAPMSGVLEAMRGGERWECEVVDLGLNISLRSEEVVGFGARWVGVLRVGEGSGAEADEGA</sequence>
<dbReference type="AlphaFoldDB" id="A0AAN7YL68"/>
<dbReference type="InterPro" id="IPR025762">
    <property type="entry name" value="DFDF"/>
</dbReference>
<dbReference type="GO" id="GO:0031087">
    <property type="term" value="P:deadenylation-independent decapping of nuclear-transcribed mRNA"/>
    <property type="evidence" value="ECO:0007669"/>
    <property type="project" value="TreeGrafter"/>
</dbReference>
<dbReference type="InterPro" id="IPR036652">
    <property type="entry name" value="YjeF_N_dom_sf"/>
</dbReference>
<feature type="compositionally biased region" description="Low complexity" evidence="5">
    <location>
        <begin position="68"/>
        <end position="88"/>
    </location>
</feature>
<accession>A0AAN7YL68</accession>
<feature type="domain" description="DFDF" evidence="7">
    <location>
        <begin position="317"/>
        <end position="353"/>
    </location>
</feature>
<dbReference type="Gene3D" id="3.40.50.10260">
    <property type="entry name" value="YjeF N-terminal domain"/>
    <property type="match status" value="1"/>
</dbReference>
<comment type="similarity">
    <text evidence="2">Belongs to the EDC3 family.</text>
</comment>
<reference evidence="8" key="1">
    <citation type="submission" date="2023-08" db="EMBL/GenBank/DDBJ databases">
        <title>Black Yeasts Isolated from many extreme environments.</title>
        <authorList>
            <person name="Coleine C."/>
            <person name="Stajich J.E."/>
            <person name="Selbmann L."/>
        </authorList>
    </citation>
    <scope>NUCLEOTIDE SEQUENCE</scope>
    <source>
        <strain evidence="8">CCFEE 5401</strain>
    </source>
</reference>
<evidence type="ECO:0000313" key="9">
    <source>
        <dbReference type="Proteomes" id="UP001310890"/>
    </source>
</evidence>
<evidence type="ECO:0000256" key="5">
    <source>
        <dbReference type="SAM" id="MobiDB-lite"/>
    </source>
</evidence>
<feature type="region of interest" description="Disordered" evidence="5">
    <location>
        <begin position="165"/>
        <end position="315"/>
    </location>
</feature>
<dbReference type="Pfam" id="PF03853">
    <property type="entry name" value="YjeF_N"/>
    <property type="match status" value="1"/>
</dbReference>
<keyword evidence="4" id="KW-0963">Cytoplasm</keyword>
<dbReference type="GO" id="GO:0033962">
    <property type="term" value="P:P-body assembly"/>
    <property type="evidence" value="ECO:0007669"/>
    <property type="project" value="TreeGrafter"/>
</dbReference>
<name>A0AAN7YL68_9PEZI</name>
<feature type="region of interest" description="Disordered" evidence="5">
    <location>
        <begin position="348"/>
        <end position="486"/>
    </location>
</feature>
<feature type="domain" description="YjeF N-terminal" evidence="6">
    <location>
        <begin position="527"/>
        <end position="792"/>
    </location>
</feature>
<organism evidence="8 9">
    <name type="scientific">Meristemomyces frigidus</name>
    <dbReference type="NCBI Taxonomy" id="1508187"/>
    <lineage>
        <taxon>Eukaryota</taxon>
        <taxon>Fungi</taxon>
        <taxon>Dikarya</taxon>
        <taxon>Ascomycota</taxon>
        <taxon>Pezizomycotina</taxon>
        <taxon>Dothideomycetes</taxon>
        <taxon>Dothideomycetidae</taxon>
        <taxon>Mycosphaerellales</taxon>
        <taxon>Teratosphaeriaceae</taxon>
        <taxon>Meristemomyces</taxon>
    </lineage>
</organism>
<evidence type="ECO:0000256" key="4">
    <source>
        <dbReference type="ARBA" id="ARBA00022490"/>
    </source>
</evidence>
<dbReference type="SUPFAM" id="SSF64153">
    <property type="entry name" value="YjeF N-terminal domain-like"/>
    <property type="match status" value="1"/>
</dbReference>
<feature type="compositionally biased region" description="Polar residues" evidence="5">
    <location>
        <begin position="446"/>
        <end position="467"/>
    </location>
</feature>
<gene>
    <name evidence="8" type="ORF">LTR62_000288</name>
</gene>
<feature type="region of interest" description="Disordered" evidence="5">
    <location>
        <begin position="68"/>
        <end position="101"/>
    </location>
</feature>
<feature type="compositionally biased region" description="Basic residues" evidence="5">
    <location>
        <begin position="232"/>
        <end position="244"/>
    </location>
</feature>
<dbReference type="SMART" id="SM01199">
    <property type="entry name" value="FDF"/>
    <property type="match status" value="1"/>
</dbReference>
<dbReference type="GO" id="GO:0000932">
    <property type="term" value="C:P-body"/>
    <property type="evidence" value="ECO:0007669"/>
    <property type="project" value="UniProtKB-SubCell"/>
</dbReference>
<evidence type="ECO:0000259" key="6">
    <source>
        <dbReference type="PROSITE" id="PS51385"/>
    </source>
</evidence>
<dbReference type="GO" id="GO:0003729">
    <property type="term" value="F:mRNA binding"/>
    <property type="evidence" value="ECO:0007669"/>
    <property type="project" value="TreeGrafter"/>
</dbReference>
<proteinExistence type="inferred from homology"/>
<dbReference type="Pfam" id="PF09532">
    <property type="entry name" value="FDF"/>
    <property type="match status" value="1"/>
</dbReference>
<dbReference type="InterPro" id="IPR004443">
    <property type="entry name" value="YjeF_N_dom"/>
</dbReference>
<evidence type="ECO:0000259" key="7">
    <source>
        <dbReference type="PROSITE" id="PS51512"/>
    </source>
</evidence>
<evidence type="ECO:0000313" key="8">
    <source>
        <dbReference type="EMBL" id="KAK5119077.1"/>
    </source>
</evidence>
<dbReference type="PANTHER" id="PTHR13612:SF0">
    <property type="entry name" value="ENHANCER OF MRNA-DECAPPING PROTEIN 3"/>
    <property type="match status" value="1"/>
</dbReference>